<keyword evidence="4 8" id="KW-0479">Metal-binding</keyword>
<keyword evidence="8" id="KW-0800">Toxin</keyword>
<dbReference type="Pfam" id="PF01850">
    <property type="entry name" value="PIN"/>
    <property type="match status" value="1"/>
</dbReference>
<keyword evidence="6 8" id="KW-0460">Magnesium</keyword>
<dbReference type="PANTHER" id="PTHR33653">
    <property type="entry name" value="RIBONUCLEASE VAPC2"/>
    <property type="match status" value="1"/>
</dbReference>
<evidence type="ECO:0000259" key="9">
    <source>
        <dbReference type="Pfam" id="PF01850"/>
    </source>
</evidence>
<keyword evidence="11" id="KW-1185">Reference proteome</keyword>
<evidence type="ECO:0000256" key="1">
    <source>
        <dbReference type="ARBA" id="ARBA00001946"/>
    </source>
</evidence>
<dbReference type="EC" id="3.1.-.-" evidence="8"/>
<evidence type="ECO:0000256" key="2">
    <source>
        <dbReference type="ARBA" id="ARBA00022649"/>
    </source>
</evidence>
<gene>
    <name evidence="8" type="primary">vapC</name>
    <name evidence="10" type="ORF">LLY24_00575</name>
</gene>
<proteinExistence type="inferred from homology"/>
<dbReference type="InterPro" id="IPR029060">
    <property type="entry name" value="PIN-like_dom_sf"/>
</dbReference>
<evidence type="ECO:0000256" key="5">
    <source>
        <dbReference type="ARBA" id="ARBA00022801"/>
    </source>
</evidence>
<feature type="binding site" evidence="8">
    <location>
        <position position="7"/>
    </location>
    <ligand>
        <name>Mg(2+)</name>
        <dbReference type="ChEBI" id="CHEBI:18420"/>
    </ligand>
</feature>
<accession>A0ABT2E8B9</accession>
<comment type="cofactor">
    <cofactor evidence="1 8">
        <name>Mg(2+)</name>
        <dbReference type="ChEBI" id="CHEBI:18420"/>
    </cofactor>
</comment>
<dbReference type="RefSeq" id="WP_259034323.1">
    <property type="nucleotide sequence ID" value="NZ_JAJISC010000001.1"/>
</dbReference>
<keyword evidence="5 8" id="KW-0378">Hydrolase</keyword>
<dbReference type="HAMAP" id="MF_00265">
    <property type="entry name" value="VapC_Nob1"/>
    <property type="match status" value="1"/>
</dbReference>
<dbReference type="InterPro" id="IPR002716">
    <property type="entry name" value="PIN_dom"/>
</dbReference>
<dbReference type="SUPFAM" id="SSF88723">
    <property type="entry name" value="PIN domain-like"/>
    <property type="match status" value="1"/>
</dbReference>
<dbReference type="InterPro" id="IPR050556">
    <property type="entry name" value="Type_II_TA_system_RNase"/>
</dbReference>
<evidence type="ECO:0000256" key="4">
    <source>
        <dbReference type="ARBA" id="ARBA00022723"/>
    </source>
</evidence>
<dbReference type="EMBL" id="JAJISC010000001">
    <property type="protein sequence ID" value="MCS2607814.1"/>
    <property type="molecule type" value="Genomic_DNA"/>
</dbReference>
<evidence type="ECO:0000313" key="10">
    <source>
        <dbReference type="EMBL" id="MCS2607814.1"/>
    </source>
</evidence>
<reference evidence="10" key="1">
    <citation type="submission" date="2021-11" db="EMBL/GenBank/DDBJ databases">
        <title>Halomonas sp., isolated from a coastal aquaculture zone in Dongshan Bay.</title>
        <authorList>
            <person name="Lin W."/>
        </authorList>
    </citation>
    <scope>NUCLEOTIDE SEQUENCE</scope>
    <source>
        <strain evidence="10">Yzlin-01</strain>
    </source>
</reference>
<keyword evidence="2 8" id="KW-1277">Toxin-antitoxin system</keyword>
<evidence type="ECO:0000256" key="8">
    <source>
        <dbReference type="HAMAP-Rule" id="MF_00265"/>
    </source>
</evidence>
<evidence type="ECO:0000256" key="6">
    <source>
        <dbReference type="ARBA" id="ARBA00022842"/>
    </source>
</evidence>
<evidence type="ECO:0000256" key="7">
    <source>
        <dbReference type="ARBA" id="ARBA00038093"/>
    </source>
</evidence>
<dbReference type="CDD" id="cd09881">
    <property type="entry name" value="PIN_VapC4-5_FitB-like"/>
    <property type="match status" value="1"/>
</dbReference>
<comment type="function">
    <text evidence="8">Toxic component of a toxin-antitoxin (TA) system. An RNase.</text>
</comment>
<dbReference type="Proteomes" id="UP001165542">
    <property type="component" value="Unassembled WGS sequence"/>
</dbReference>
<sequence length="142" mass="15796">MTTFMLDTCICAYLMREHPAQVIHRLSTEVEHGSRIVISAITYAEMRYGQIGKKASPKHKTLIDAFVERLDAVLAWDQGAVDATIDIARTLTKKGTLIGTNDTAIAGHAIASDCTLVTHNVREFSRVPQLVYQDWAQLDDTH</sequence>
<dbReference type="PANTHER" id="PTHR33653:SF1">
    <property type="entry name" value="RIBONUCLEASE VAPC2"/>
    <property type="match status" value="1"/>
</dbReference>
<evidence type="ECO:0000256" key="3">
    <source>
        <dbReference type="ARBA" id="ARBA00022722"/>
    </source>
</evidence>
<dbReference type="Gene3D" id="3.40.50.1010">
    <property type="entry name" value="5'-nuclease"/>
    <property type="match status" value="1"/>
</dbReference>
<feature type="binding site" evidence="8">
    <location>
        <position position="102"/>
    </location>
    <ligand>
        <name>Mg(2+)</name>
        <dbReference type="ChEBI" id="CHEBI:18420"/>
    </ligand>
</feature>
<name>A0ABT2E8B9_9GAMM</name>
<comment type="caution">
    <text evidence="10">The sequence shown here is derived from an EMBL/GenBank/DDBJ whole genome shotgun (WGS) entry which is preliminary data.</text>
</comment>
<protein>
    <recommendedName>
        <fullName evidence="8">Ribonuclease VapC</fullName>
        <shortName evidence="8">RNase VapC</shortName>
        <ecNumber evidence="8">3.1.-.-</ecNumber>
    </recommendedName>
    <alternativeName>
        <fullName evidence="8">Toxin VapC</fullName>
    </alternativeName>
</protein>
<evidence type="ECO:0000313" key="11">
    <source>
        <dbReference type="Proteomes" id="UP001165542"/>
    </source>
</evidence>
<comment type="similarity">
    <text evidence="7 8">Belongs to the PINc/VapC protein family.</text>
</comment>
<dbReference type="InterPro" id="IPR022907">
    <property type="entry name" value="VapC_family"/>
</dbReference>
<keyword evidence="3 8" id="KW-0540">Nuclease</keyword>
<feature type="domain" description="PIN" evidence="9">
    <location>
        <begin position="5"/>
        <end position="128"/>
    </location>
</feature>
<organism evidence="10 11">
    <name type="scientific">Halomonas dongshanensis</name>
    <dbReference type="NCBI Taxonomy" id="2890835"/>
    <lineage>
        <taxon>Bacteria</taxon>
        <taxon>Pseudomonadati</taxon>
        <taxon>Pseudomonadota</taxon>
        <taxon>Gammaproteobacteria</taxon>
        <taxon>Oceanospirillales</taxon>
        <taxon>Halomonadaceae</taxon>
        <taxon>Halomonas</taxon>
    </lineage>
</organism>